<comment type="similarity">
    <text evidence="2">Belongs to the bacterial solute-binding protein 5 family.</text>
</comment>
<evidence type="ECO:0000256" key="3">
    <source>
        <dbReference type="ARBA" id="ARBA00022448"/>
    </source>
</evidence>
<evidence type="ECO:0000256" key="1">
    <source>
        <dbReference type="ARBA" id="ARBA00004196"/>
    </source>
</evidence>
<evidence type="ECO:0000256" key="4">
    <source>
        <dbReference type="ARBA" id="ARBA00022729"/>
    </source>
</evidence>
<evidence type="ECO:0000256" key="5">
    <source>
        <dbReference type="SAM" id="MobiDB-lite"/>
    </source>
</evidence>
<dbReference type="SUPFAM" id="SSF53850">
    <property type="entry name" value="Periplasmic binding protein-like II"/>
    <property type="match status" value="1"/>
</dbReference>
<dbReference type="PANTHER" id="PTHR30290:SF10">
    <property type="entry name" value="PERIPLASMIC OLIGOPEPTIDE-BINDING PROTEIN-RELATED"/>
    <property type="match status" value="1"/>
</dbReference>
<dbReference type="Proteomes" id="UP000235943">
    <property type="component" value="Unassembled WGS sequence"/>
</dbReference>
<evidence type="ECO:0000256" key="2">
    <source>
        <dbReference type="ARBA" id="ARBA00005695"/>
    </source>
</evidence>
<keyword evidence="4" id="KW-0732">Signal</keyword>
<keyword evidence="3" id="KW-0813">Transport</keyword>
<dbReference type="OrthoDB" id="4333035at2"/>
<evidence type="ECO:0000313" key="8">
    <source>
        <dbReference type="Proteomes" id="UP000235943"/>
    </source>
</evidence>
<organism evidence="7 8">
    <name type="scientific">Streptomyces cahuitamycinicus</name>
    <dbReference type="NCBI Taxonomy" id="2070367"/>
    <lineage>
        <taxon>Bacteria</taxon>
        <taxon>Bacillati</taxon>
        <taxon>Actinomycetota</taxon>
        <taxon>Actinomycetes</taxon>
        <taxon>Kitasatosporales</taxon>
        <taxon>Streptomycetaceae</taxon>
        <taxon>Streptomyces</taxon>
    </lineage>
</organism>
<reference evidence="7 8" key="1">
    <citation type="submission" date="2018-01" db="EMBL/GenBank/DDBJ databases">
        <title>Draft genome sequence of Streptomyces sp. 13K301.</title>
        <authorList>
            <person name="Sahin N."/>
            <person name="Saygin H."/>
            <person name="Ay H."/>
        </authorList>
    </citation>
    <scope>NUCLEOTIDE SEQUENCE [LARGE SCALE GENOMIC DNA]</scope>
    <source>
        <strain evidence="7 8">13K301</strain>
    </source>
</reference>
<dbReference type="InterPro" id="IPR039424">
    <property type="entry name" value="SBP_5"/>
</dbReference>
<sequence>MAVGAGHAMAGAHRADRERSRKTLGDQVRGTPDDGPAGAAPRGSGTSGLLTVDLDDWPLSLDPYHVVDFNQALVLDTLVDPLTREDGSDAAPRAVPAALESLECLDDGHTWRMRPSPDQTWDDGMPVLLADIQAGVHRAWSPTAFVLPDTVGGPSTTPTQDADGPVLELRSPIPLPFLPDLLAFPGAAPVRETKNGGWTASGPYRPVRADRDQGRIELRGKPSRRSRCHPDAPERIVFQVHTDRADAVAAFDAGELDVCFSTGLDPAAFAVLAGRPEATVRPLPVACRLWVKPGIDSPLDTPEGRIEFSAGWDRGAVSDLLSGVVLPLHGYGRLWPGAPDADRPAPYQRRARPLRATRGACAELALTYADFPPNDTVARALARDIEDRFGHRVRLRPLTFPAFAAAVAAVDYELLYCISPAPFAHPASLLNPFHSATRSARTLGFRDRAVDAALERALRMPAGDGTAEAWRDAEETVLERAPVIPLFQVNSVTLRRAALPAPSITSSGLVSLERMTEGPPPPTAPTPTERRAVYP</sequence>
<comment type="subcellular location">
    <subcellularLocation>
        <location evidence="1">Cell envelope</location>
    </subcellularLocation>
</comment>
<feature type="compositionally biased region" description="Basic and acidic residues" evidence="5">
    <location>
        <begin position="13"/>
        <end position="24"/>
    </location>
</feature>
<dbReference type="EMBL" id="POUC01000128">
    <property type="protein sequence ID" value="PNG20694.1"/>
    <property type="molecule type" value="Genomic_DNA"/>
</dbReference>
<feature type="region of interest" description="Disordered" evidence="5">
    <location>
        <begin position="1"/>
        <end position="47"/>
    </location>
</feature>
<evidence type="ECO:0000259" key="6">
    <source>
        <dbReference type="Pfam" id="PF00496"/>
    </source>
</evidence>
<dbReference type="GO" id="GO:0015833">
    <property type="term" value="P:peptide transport"/>
    <property type="evidence" value="ECO:0007669"/>
    <property type="project" value="TreeGrafter"/>
</dbReference>
<name>A0A2N8TNU1_9ACTN</name>
<accession>A0A2N8TNU1</accession>
<protein>
    <recommendedName>
        <fullName evidence="6">Solute-binding protein family 5 domain-containing protein</fullName>
    </recommendedName>
</protein>
<keyword evidence="8" id="KW-1185">Reference proteome</keyword>
<dbReference type="GO" id="GO:0030313">
    <property type="term" value="C:cell envelope"/>
    <property type="evidence" value="ECO:0007669"/>
    <property type="project" value="UniProtKB-SubCell"/>
</dbReference>
<dbReference type="PANTHER" id="PTHR30290">
    <property type="entry name" value="PERIPLASMIC BINDING COMPONENT OF ABC TRANSPORTER"/>
    <property type="match status" value="1"/>
</dbReference>
<comment type="caution">
    <text evidence="7">The sequence shown here is derived from an EMBL/GenBank/DDBJ whole genome shotgun (WGS) entry which is preliminary data.</text>
</comment>
<dbReference type="AlphaFoldDB" id="A0A2N8TNU1"/>
<dbReference type="Gene3D" id="3.40.190.10">
    <property type="entry name" value="Periplasmic binding protein-like II"/>
    <property type="match status" value="1"/>
</dbReference>
<feature type="domain" description="Solute-binding protein family 5" evidence="6">
    <location>
        <begin position="95"/>
        <end position="436"/>
    </location>
</feature>
<feature type="compositionally biased region" description="Low complexity" evidence="5">
    <location>
        <begin position="1"/>
        <end position="12"/>
    </location>
</feature>
<dbReference type="InterPro" id="IPR000914">
    <property type="entry name" value="SBP_5_dom"/>
</dbReference>
<gene>
    <name evidence="7" type="ORF">C1J00_18855</name>
</gene>
<feature type="region of interest" description="Disordered" evidence="5">
    <location>
        <begin position="510"/>
        <end position="535"/>
    </location>
</feature>
<proteinExistence type="inferred from homology"/>
<dbReference type="GO" id="GO:1904680">
    <property type="term" value="F:peptide transmembrane transporter activity"/>
    <property type="evidence" value="ECO:0007669"/>
    <property type="project" value="TreeGrafter"/>
</dbReference>
<dbReference type="Pfam" id="PF00496">
    <property type="entry name" value="SBP_bac_5"/>
    <property type="match status" value="1"/>
</dbReference>
<dbReference type="Gene3D" id="3.10.105.10">
    <property type="entry name" value="Dipeptide-binding Protein, Domain 3"/>
    <property type="match status" value="1"/>
</dbReference>
<evidence type="ECO:0000313" key="7">
    <source>
        <dbReference type="EMBL" id="PNG20694.1"/>
    </source>
</evidence>